<dbReference type="Proteomes" id="UP000821853">
    <property type="component" value="Chromosome 8"/>
</dbReference>
<name>A0A9J6GP05_HAELO</name>
<dbReference type="AlphaFoldDB" id="A0A9J6GP05"/>
<gene>
    <name evidence="2" type="ORF">HPB48_004080</name>
</gene>
<comment type="caution">
    <text evidence="2">The sequence shown here is derived from an EMBL/GenBank/DDBJ whole genome shotgun (WGS) entry which is preliminary data.</text>
</comment>
<keyword evidence="3" id="KW-1185">Reference proteome</keyword>
<dbReference type="EMBL" id="JABSTR010000010">
    <property type="protein sequence ID" value="KAH9380190.1"/>
    <property type="molecule type" value="Genomic_DNA"/>
</dbReference>
<feature type="compositionally biased region" description="Polar residues" evidence="1">
    <location>
        <begin position="50"/>
        <end position="59"/>
    </location>
</feature>
<sequence length="190" mass="20777">MDIKMMMRIMVMIKDAALKIIHTRSASRRPHRRIAGASGKLDANPVTDAQGPTTSSDSTKTRFLTSAMLPVSRLEDVPSYALLIGGVVAVAGAAAARAIGLKWGAERAADVVVVFPRACNRCHAPPAECPARTERSRAGERPFCAGARRAQRGIWRRPKARRARNLTFEQSASSFVITRWMAVEECFEEA</sequence>
<reference evidence="2 3" key="1">
    <citation type="journal article" date="2020" name="Cell">
        <title>Large-Scale Comparative Analyses of Tick Genomes Elucidate Their Genetic Diversity and Vector Capacities.</title>
        <authorList>
            <consortium name="Tick Genome and Microbiome Consortium (TIGMIC)"/>
            <person name="Jia N."/>
            <person name="Wang J."/>
            <person name="Shi W."/>
            <person name="Du L."/>
            <person name="Sun Y."/>
            <person name="Zhan W."/>
            <person name="Jiang J.F."/>
            <person name="Wang Q."/>
            <person name="Zhang B."/>
            <person name="Ji P."/>
            <person name="Bell-Sakyi L."/>
            <person name="Cui X.M."/>
            <person name="Yuan T.T."/>
            <person name="Jiang B.G."/>
            <person name="Yang W.F."/>
            <person name="Lam T.T."/>
            <person name="Chang Q.C."/>
            <person name="Ding S.J."/>
            <person name="Wang X.J."/>
            <person name="Zhu J.G."/>
            <person name="Ruan X.D."/>
            <person name="Zhao L."/>
            <person name="Wei J.T."/>
            <person name="Ye R.Z."/>
            <person name="Que T.C."/>
            <person name="Du C.H."/>
            <person name="Zhou Y.H."/>
            <person name="Cheng J.X."/>
            <person name="Dai P.F."/>
            <person name="Guo W.B."/>
            <person name="Han X.H."/>
            <person name="Huang E.J."/>
            <person name="Li L.F."/>
            <person name="Wei W."/>
            <person name="Gao Y.C."/>
            <person name="Liu J.Z."/>
            <person name="Shao H.Z."/>
            <person name="Wang X."/>
            <person name="Wang C.C."/>
            <person name="Yang T.C."/>
            <person name="Huo Q.B."/>
            <person name="Li W."/>
            <person name="Chen H.Y."/>
            <person name="Chen S.E."/>
            <person name="Zhou L.G."/>
            <person name="Ni X.B."/>
            <person name="Tian J.H."/>
            <person name="Sheng Y."/>
            <person name="Liu T."/>
            <person name="Pan Y.S."/>
            <person name="Xia L.Y."/>
            <person name="Li J."/>
            <person name="Zhao F."/>
            <person name="Cao W.C."/>
        </authorList>
    </citation>
    <scope>NUCLEOTIDE SEQUENCE [LARGE SCALE GENOMIC DNA]</scope>
    <source>
        <strain evidence="2">HaeL-2018</strain>
    </source>
</reference>
<evidence type="ECO:0000313" key="3">
    <source>
        <dbReference type="Proteomes" id="UP000821853"/>
    </source>
</evidence>
<accession>A0A9J6GP05</accession>
<evidence type="ECO:0000256" key="1">
    <source>
        <dbReference type="SAM" id="MobiDB-lite"/>
    </source>
</evidence>
<feature type="region of interest" description="Disordered" evidence="1">
    <location>
        <begin position="27"/>
        <end position="59"/>
    </location>
</feature>
<proteinExistence type="predicted"/>
<organism evidence="2 3">
    <name type="scientific">Haemaphysalis longicornis</name>
    <name type="common">Bush tick</name>
    <dbReference type="NCBI Taxonomy" id="44386"/>
    <lineage>
        <taxon>Eukaryota</taxon>
        <taxon>Metazoa</taxon>
        <taxon>Ecdysozoa</taxon>
        <taxon>Arthropoda</taxon>
        <taxon>Chelicerata</taxon>
        <taxon>Arachnida</taxon>
        <taxon>Acari</taxon>
        <taxon>Parasitiformes</taxon>
        <taxon>Ixodida</taxon>
        <taxon>Ixodoidea</taxon>
        <taxon>Ixodidae</taxon>
        <taxon>Haemaphysalinae</taxon>
        <taxon>Haemaphysalis</taxon>
    </lineage>
</organism>
<dbReference type="VEuPathDB" id="VectorBase:HLOH_051410"/>
<protein>
    <submittedName>
        <fullName evidence="2">Uncharacterized protein</fullName>
    </submittedName>
</protein>
<evidence type="ECO:0000313" key="2">
    <source>
        <dbReference type="EMBL" id="KAH9380190.1"/>
    </source>
</evidence>